<keyword evidence="3" id="KW-0862">Zinc</keyword>
<dbReference type="Proteomes" id="UP001556367">
    <property type="component" value="Unassembled WGS sequence"/>
</dbReference>
<feature type="domain" description="MYND-type" evidence="5">
    <location>
        <begin position="25"/>
        <end position="66"/>
    </location>
</feature>
<organism evidence="6 7">
    <name type="scientific">Hohenbuehelia grisea</name>
    <dbReference type="NCBI Taxonomy" id="104357"/>
    <lineage>
        <taxon>Eukaryota</taxon>
        <taxon>Fungi</taxon>
        <taxon>Dikarya</taxon>
        <taxon>Basidiomycota</taxon>
        <taxon>Agaricomycotina</taxon>
        <taxon>Agaricomycetes</taxon>
        <taxon>Agaricomycetidae</taxon>
        <taxon>Agaricales</taxon>
        <taxon>Pleurotineae</taxon>
        <taxon>Pleurotaceae</taxon>
        <taxon>Hohenbuehelia</taxon>
    </lineage>
</organism>
<dbReference type="Pfam" id="PF01753">
    <property type="entry name" value="zf-MYND"/>
    <property type="match status" value="1"/>
</dbReference>
<proteinExistence type="predicted"/>
<dbReference type="SUPFAM" id="SSF144232">
    <property type="entry name" value="HIT/MYND zinc finger-like"/>
    <property type="match status" value="1"/>
</dbReference>
<dbReference type="InterPro" id="IPR002893">
    <property type="entry name" value="Znf_MYND"/>
</dbReference>
<evidence type="ECO:0000256" key="4">
    <source>
        <dbReference type="PROSITE-ProRule" id="PRU00134"/>
    </source>
</evidence>
<evidence type="ECO:0000259" key="5">
    <source>
        <dbReference type="PROSITE" id="PS50865"/>
    </source>
</evidence>
<reference evidence="7" key="1">
    <citation type="submission" date="2024-06" db="EMBL/GenBank/DDBJ databases">
        <title>Multi-omics analyses provide insights into the biosynthesis of the anticancer antibiotic pleurotin in Hohenbuehelia grisea.</title>
        <authorList>
            <person name="Weaver J.A."/>
            <person name="Alberti F."/>
        </authorList>
    </citation>
    <scope>NUCLEOTIDE SEQUENCE [LARGE SCALE GENOMIC DNA]</scope>
    <source>
        <strain evidence="7">T-177</strain>
    </source>
</reference>
<name>A0ABR3K2S4_9AGAR</name>
<comment type="caution">
    <text evidence="6">The sequence shown here is derived from an EMBL/GenBank/DDBJ whole genome shotgun (WGS) entry which is preliminary data.</text>
</comment>
<protein>
    <recommendedName>
        <fullName evidence="5">MYND-type domain-containing protein</fullName>
    </recommendedName>
</protein>
<dbReference type="PROSITE" id="PS01360">
    <property type="entry name" value="ZF_MYND_1"/>
    <property type="match status" value="1"/>
</dbReference>
<dbReference type="EMBL" id="JASNQZ010000001">
    <property type="protein sequence ID" value="KAL0961468.1"/>
    <property type="molecule type" value="Genomic_DNA"/>
</dbReference>
<evidence type="ECO:0000313" key="6">
    <source>
        <dbReference type="EMBL" id="KAL0961468.1"/>
    </source>
</evidence>
<dbReference type="Gene3D" id="6.10.140.2220">
    <property type="match status" value="1"/>
</dbReference>
<keyword evidence="2 4" id="KW-0863">Zinc-finger</keyword>
<evidence type="ECO:0000256" key="2">
    <source>
        <dbReference type="ARBA" id="ARBA00022771"/>
    </source>
</evidence>
<accession>A0ABR3K2S4</accession>
<gene>
    <name evidence="6" type="ORF">HGRIS_006412</name>
</gene>
<sequence length="439" mass="49966">MSPNPRQLDYELRSVRLPIENLGQCAACHSEKTATSTLRLCSSCLQCAYCSLDCQKSDWPNHKGACKLTDCIELSTFYPLLACLASSAHVHSDKPMNPAINHTILNSPNPGPSSSFSSSIAPGNLIMLGPEIPMTEWGSPKWWPTALSPKVRSKLFRRLSSEGYNLQNLTAVCVALLAEMYTTTARVGERRRILRYRSSPIADFGIVRGAVEVQPQDTFSYMHLSDDGTPPRSWNGPDPKDHYWLYFRTTRGEEVTLDFAMYYYNFCYMVDSEPYQEPCSPPLSFVSAFFCDRPLDRNAPSLYTEKGRISVLRNTVLHDAVAHTLHGLRPANSNAIIEFMEGFSGKRSSAIERDLTLKWLMVNFQQLESALRRQSWKRYPAQPPVGIEGDPGELDLSRMDNDDEWLQFFRRWKKQHKKSKPTKEDVAEAFKAWRSERKL</sequence>
<keyword evidence="7" id="KW-1185">Reference proteome</keyword>
<evidence type="ECO:0000256" key="3">
    <source>
        <dbReference type="ARBA" id="ARBA00022833"/>
    </source>
</evidence>
<dbReference type="PROSITE" id="PS50865">
    <property type="entry name" value="ZF_MYND_2"/>
    <property type="match status" value="1"/>
</dbReference>
<evidence type="ECO:0000256" key="1">
    <source>
        <dbReference type="ARBA" id="ARBA00022723"/>
    </source>
</evidence>
<keyword evidence="1" id="KW-0479">Metal-binding</keyword>
<evidence type="ECO:0000313" key="7">
    <source>
        <dbReference type="Proteomes" id="UP001556367"/>
    </source>
</evidence>